<proteinExistence type="predicted"/>
<protein>
    <submittedName>
        <fullName evidence="2">Uncharacterized protein</fullName>
    </submittedName>
</protein>
<keyword evidence="3" id="KW-1185">Reference proteome</keyword>
<feature type="region of interest" description="Disordered" evidence="1">
    <location>
        <begin position="1"/>
        <end position="70"/>
    </location>
</feature>
<reference evidence="2 3" key="1">
    <citation type="journal article" date="2019" name="Environ. Microbiol.">
        <title>At the nexus of three kingdoms: the genome of the mycorrhizal fungus Gigaspora margarita provides insights into plant, endobacterial and fungal interactions.</title>
        <authorList>
            <person name="Venice F."/>
            <person name="Ghignone S."/>
            <person name="Salvioli di Fossalunga A."/>
            <person name="Amselem J."/>
            <person name="Novero M."/>
            <person name="Xianan X."/>
            <person name="Sedzielewska Toro K."/>
            <person name="Morin E."/>
            <person name="Lipzen A."/>
            <person name="Grigoriev I.V."/>
            <person name="Henrissat B."/>
            <person name="Martin F.M."/>
            <person name="Bonfante P."/>
        </authorList>
    </citation>
    <scope>NUCLEOTIDE SEQUENCE [LARGE SCALE GENOMIC DNA]</scope>
    <source>
        <strain evidence="2 3">BEG34</strain>
    </source>
</reference>
<dbReference type="EMBL" id="WTPW01002172">
    <property type="protein sequence ID" value="KAF0393418.1"/>
    <property type="molecule type" value="Genomic_DNA"/>
</dbReference>
<accession>A0A8H4A112</accession>
<feature type="compositionally biased region" description="Basic residues" evidence="1">
    <location>
        <begin position="26"/>
        <end position="43"/>
    </location>
</feature>
<name>A0A8H4A112_GIGMA</name>
<sequence>MINFESDDFGDTDRTKSATTRSSASLKRRSSIRKGTLKTKGSKRLSQTGSSTSSRNSLEMSEIDEKQKNNANNLKIQGVYPEHVVEVVHQDDVHSDEYVVYDSTDEMESILIKTDTD</sequence>
<dbReference type="Proteomes" id="UP000439903">
    <property type="component" value="Unassembled WGS sequence"/>
</dbReference>
<feature type="compositionally biased region" description="Acidic residues" evidence="1">
    <location>
        <begin position="1"/>
        <end position="10"/>
    </location>
</feature>
<feature type="compositionally biased region" description="Low complexity" evidence="1">
    <location>
        <begin position="44"/>
        <end position="58"/>
    </location>
</feature>
<evidence type="ECO:0000313" key="3">
    <source>
        <dbReference type="Proteomes" id="UP000439903"/>
    </source>
</evidence>
<organism evidence="2 3">
    <name type="scientific">Gigaspora margarita</name>
    <dbReference type="NCBI Taxonomy" id="4874"/>
    <lineage>
        <taxon>Eukaryota</taxon>
        <taxon>Fungi</taxon>
        <taxon>Fungi incertae sedis</taxon>
        <taxon>Mucoromycota</taxon>
        <taxon>Glomeromycotina</taxon>
        <taxon>Glomeromycetes</taxon>
        <taxon>Diversisporales</taxon>
        <taxon>Gigasporaceae</taxon>
        <taxon>Gigaspora</taxon>
    </lineage>
</organism>
<dbReference type="AlphaFoldDB" id="A0A8H4A112"/>
<evidence type="ECO:0000313" key="2">
    <source>
        <dbReference type="EMBL" id="KAF0393418.1"/>
    </source>
</evidence>
<comment type="caution">
    <text evidence="2">The sequence shown here is derived from an EMBL/GenBank/DDBJ whole genome shotgun (WGS) entry which is preliminary data.</text>
</comment>
<evidence type="ECO:0000256" key="1">
    <source>
        <dbReference type="SAM" id="MobiDB-lite"/>
    </source>
</evidence>
<gene>
    <name evidence="2" type="ORF">F8M41_010427</name>
</gene>